<evidence type="ECO:0000256" key="10">
    <source>
        <dbReference type="ARBA" id="ARBA00022871"/>
    </source>
</evidence>
<evidence type="ECO:0000256" key="13">
    <source>
        <dbReference type="ARBA" id="ARBA00080835"/>
    </source>
</evidence>
<feature type="repeat" description="RCC1" evidence="16">
    <location>
        <begin position="103"/>
        <end position="185"/>
    </location>
</feature>
<accession>A0A6P6BLE5</accession>
<dbReference type="CDD" id="cd00078">
    <property type="entry name" value="HECTc"/>
    <property type="match status" value="1"/>
</dbReference>
<proteinExistence type="predicted"/>
<feature type="repeat" description="RCC1" evidence="16">
    <location>
        <begin position="53"/>
        <end position="102"/>
    </location>
</feature>
<dbReference type="GO" id="GO:0007283">
    <property type="term" value="P:spermatogenesis"/>
    <property type="evidence" value="ECO:0007669"/>
    <property type="project" value="UniProtKB-KW"/>
</dbReference>
<evidence type="ECO:0000256" key="7">
    <source>
        <dbReference type="ARBA" id="ARBA00022737"/>
    </source>
</evidence>
<name>A0A6P6BLE5_PTEVA</name>
<dbReference type="PANTHER" id="PTHR45622:SF5">
    <property type="entry name" value="E3 UBIQUITIN-PROTEIN LIGASE HERC4-RELATED"/>
    <property type="match status" value="1"/>
</dbReference>
<evidence type="ECO:0000256" key="12">
    <source>
        <dbReference type="ARBA" id="ARBA00071658"/>
    </source>
</evidence>
<feature type="repeat" description="RCC1" evidence="16">
    <location>
        <begin position="291"/>
        <end position="342"/>
    </location>
</feature>
<dbReference type="EC" id="2.3.2.26" evidence="4"/>
<feature type="repeat" description="RCC1" evidence="16">
    <location>
        <begin position="239"/>
        <end position="290"/>
    </location>
</feature>
<dbReference type="InterPro" id="IPR009091">
    <property type="entry name" value="RCC1/BLIP-II"/>
</dbReference>
<dbReference type="PANTHER" id="PTHR45622">
    <property type="entry name" value="UBIQUITIN-PROTEIN LIGASE E3A-RELATED"/>
    <property type="match status" value="1"/>
</dbReference>
<evidence type="ECO:0000256" key="15">
    <source>
        <dbReference type="PROSITE-ProRule" id="PRU00104"/>
    </source>
</evidence>
<comment type="subcellular location">
    <subcellularLocation>
        <location evidence="2">Cytoplasm</location>
        <location evidence="2">Cytosol</location>
    </subcellularLocation>
</comment>
<evidence type="ECO:0000313" key="18">
    <source>
        <dbReference type="Proteomes" id="UP000515202"/>
    </source>
</evidence>
<evidence type="ECO:0000313" key="19">
    <source>
        <dbReference type="RefSeq" id="XP_023375889.1"/>
    </source>
</evidence>
<comment type="pathway">
    <text evidence="3">Protein modification; protein ubiquitination.</text>
</comment>
<keyword evidence="7" id="KW-0677">Repeat</keyword>
<dbReference type="InterPro" id="IPR000569">
    <property type="entry name" value="HECT_dom"/>
</dbReference>
<dbReference type="Gene3D" id="3.90.1750.10">
    <property type="entry name" value="Hect, E3 ligase catalytic domains"/>
    <property type="match status" value="1"/>
</dbReference>
<dbReference type="SMART" id="SM00119">
    <property type="entry name" value="HECTc"/>
    <property type="match status" value="1"/>
</dbReference>
<feature type="active site" description="Glycyl thioester intermediate" evidence="15">
    <location>
        <position position="934"/>
    </location>
</feature>
<evidence type="ECO:0000256" key="9">
    <source>
        <dbReference type="ARBA" id="ARBA00022786"/>
    </source>
</evidence>
<organism evidence="18 19">
    <name type="scientific">Pteropus vampyrus</name>
    <name type="common">Large flying fox</name>
    <dbReference type="NCBI Taxonomy" id="132908"/>
    <lineage>
        <taxon>Eukaryota</taxon>
        <taxon>Metazoa</taxon>
        <taxon>Chordata</taxon>
        <taxon>Craniata</taxon>
        <taxon>Vertebrata</taxon>
        <taxon>Euteleostomi</taxon>
        <taxon>Mammalia</taxon>
        <taxon>Eutheria</taxon>
        <taxon>Laurasiatheria</taxon>
        <taxon>Chiroptera</taxon>
        <taxon>Yinpterochiroptera</taxon>
        <taxon>Pteropodoidea</taxon>
        <taxon>Pteropodidae</taxon>
        <taxon>Pteropodinae</taxon>
        <taxon>Pteropus</taxon>
    </lineage>
</organism>
<keyword evidence="9 15" id="KW-0833">Ubl conjugation pathway</keyword>
<evidence type="ECO:0000259" key="17">
    <source>
        <dbReference type="PROSITE" id="PS50237"/>
    </source>
</evidence>
<keyword evidence="8" id="KW-0221">Differentiation</keyword>
<dbReference type="GeneID" id="105301704"/>
<dbReference type="InterPro" id="IPR058923">
    <property type="entry name" value="RCC1-like_dom"/>
</dbReference>
<dbReference type="PROSITE" id="PS50012">
    <property type="entry name" value="RCC1_3"/>
    <property type="match status" value="7"/>
</dbReference>
<evidence type="ECO:0000256" key="11">
    <source>
        <dbReference type="ARBA" id="ARBA00054628"/>
    </source>
</evidence>
<evidence type="ECO:0000256" key="6">
    <source>
        <dbReference type="ARBA" id="ARBA00022679"/>
    </source>
</evidence>
<dbReference type="InterPro" id="IPR051709">
    <property type="entry name" value="Ub-ligase/GTPase-reg"/>
</dbReference>
<evidence type="ECO:0000256" key="3">
    <source>
        <dbReference type="ARBA" id="ARBA00004906"/>
    </source>
</evidence>
<dbReference type="InterPro" id="IPR000408">
    <property type="entry name" value="Reg_chr_condens"/>
</dbReference>
<dbReference type="SUPFAM" id="SSF50985">
    <property type="entry name" value="RCC1/BLIP-II"/>
    <property type="match status" value="1"/>
</dbReference>
<evidence type="ECO:0000256" key="14">
    <source>
        <dbReference type="ARBA" id="ARBA00081603"/>
    </source>
</evidence>
<dbReference type="PROSITE" id="PS00626">
    <property type="entry name" value="RCC1_2"/>
    <property type="match status" value="3"/>
</dbReference>
<dbReference type="RefSeq" id="XP_023375889.1">
    <property type="nucleotide sequence ID" value="XM_023520121.1"/>
</dbReference>
<dbReference type="SUPFAM" id="SSF56204">
    <property type="entry name" value="Hect, E3 ligase catalytic domain"/>
    <property type="match status" value="1"/>
</dbReference>
<dbReference type="GO" id="GO:0061630">
    <property type="term" value="F:ubiquitin protein ligase activity"/>
    <property type="evidence" value="ECO:0007669"/>
    <property type="project" value="UniProtKB-EC"/>
</dbReference>
<dbReference type="AlphaFoldDB" id="A0A6P6BLE5"/>
<keyword evidence="6" id="KW-0808">Transferase</keyword>
<feature type="repeat" description="RCC1" evidence="16">
    <location>
        <begin position="344"/>
        <end position="410"/>
    </location>
</feature>
<dbReference type="PRINTS" id="PR00633">
    <property type="entry name" value="RCCNDNSATION"/>
</dbReference>
<keyword evidence="5" id="KW-0963">Cytoplasm</keyword>
<comment type="function">
    <text evidence="11">Probable E3 ubiquitin-protein ligase involved in either protein trafficking or in the distribution of cellular structures. Required for spermatozoon maturation and fertility, and for the removal of the cytoplasmic droplet of the spermatozoon. E3 ubiquitin-protein ligases accept ubiquitin from an E2 ubiquitin-conjugating enzyme in the form of a thioester and then directly transfer it to targeted substrates.</text>
</comment>
<evidence type="ECO:0000256" key="5">
    <source>
        <dbReference type="ARBA" id="ARBA00022490"/>
    </source>
</evidence>
<dbReference type="GO" id="GO:0030154">
    <property type="term" value="P:cell differentiation"/>
    <property type="evidence" value="ECO:0007669"/>
    <property type="project" value="UniProtKB-KW"/>
</dbReference>
<sequence>MLCWGNASFGQLGLGGIDEEIVLEPRKSDFFINKKVRDVGCGLRHTVFVLDDGTVYTCGCNDLGQLGHEKSRKKPEQVVALDAQNIVAVSCGEAHTLALNDKGQVYAWGLDSDGQLGLLGSEECIRVPSCLPKIMSIDTLVRTCSGLSFGRIRSGGSIRNIKSLSDIQIVQVACGYYHSLALSKASEVFCWGQNKYGQLGLGIDYKKQTSPQLIKSLLGIPFMQIAAGGAHSFVLTLSGAIFGWGRNKFGQLGLNDENDRYVPNLLKSLRTQKIVYICCGEDHTAALTKEGGVFTFGAGGYGQLGHNSTSHEINPRKVFELMGSIVTQIACGRQHTSAFVPSSGRIYSFGLGGNGQLGTGSTSNRKSPFTVKGNWFPYNGQCPPDIDSEEYFCVKRIFSGGDQSFSHYSNPQNCGPPDDFRCPDPSRQIWTVNEALIQKWLSYPSGRVPVEIANEIDGTFSSSGCLNGSFLAVSNDDHYRTGTRFSGVDMNAARLLFHKLIQPDHPQISQQVNEKTGQIIQYDKFYIHEVQELIDIRNDYINWVQQQAYGMDVNHGLTELADIPVTICTYPFVFDAQAKTTLLQTDAVLQMQMAIDQAHRQNVSSLFLPVIESVNPCLILVVRRENIVGDAMEVLRKTKNIDYKKPLKVIFVGEDAVDAGGVRKEFFLLIMRELLDPKYGMFRYYEDSRLIWFSDKTFEDSDLFHLIGVICGLAIYNFTIVDLHFPLALYKKLLKKKPSLDDLKELMPDVGRSMQQLLDYPEDDVEETFCLNFTITVENFGATEVKELVLNGADTAVNKQNRHEFVDAYVDYIFNKSVASLFDAFHAGFHKVCGGKVLQLFQPNELQAMVIGNTNYDWKELEKNTEYKGEYWAEHPTIKIFWEVFHELPLEKKKQFLLFLTGSDRIPILGMKSLKLVIQSTGGGEEYLPVSHTCFNLLDLPKYTEKETLRSKLIQAIDHNEGFSLI</sequence>
<evidence type="ECO:0000256" key="1">
    <source>
        <dbReference type="ARBA" id="ARBA00000885"/>
    </source>
</evidence>
<feature type="domain" description="HECT" evidence="17">
    <location>
        <begin position="639"/>
        <end position="966"/>
    </location>
</feature>
<dbReference type="Gene3D" id="3.30.2160.10">
    <property type="entry name" value="Hect, E3 ligase catalytic domain"/>
    <property type="match status" value="1"/>
</dbReference>
<feature type="repeat" description="RCC1" evidence="16">
    <location>
        <begin position="186"/>
        <end position="238"/>
    </location>
</feature>
<dbReference type="FunFam" id="3.90.1750.10:FF:000010">
    <property type="entry name" value="probable E3 ubiquitin-protein ligase HERC4 isoform X1"/>
    <property type="match status" value="1"/>
</dbReference>
<dbReference type="Gene3D" id="2.130.10.30">
    <property type="entry name" value="Regulator of chromosome condensation 1/beta-lactamase-inhibitor protein II"/>
    <property type="match status" value="2"/>
</dbReference>
<dbReference type="GO" id="GO:0005829">
    <property type="term" value="C:cytosol"/>
    <property type="evidence" value="ECO:0007669"/>
    <property type="project" value="UniProtKB-SubCell"/>
</dbReference>
<keyword evidence="10" id="KW-0744">Spermatogenesis</keyword>
<dbReference type="CTD" id="26091"/>
<evidence type="ECO:0000256" key="8">
    <source>
        <dbReference type="ARBA" id="ARBA00022782"/>
    </source>
</evidence>
<dbReference type="FunFam" id="3.30.2410.10:FF:000003">
    <property type="entry name" value="probable E3 ubiquitin-protein ligase HERC4 isoform X1"/>
    <property type="match status" value="1"/>
</dbReference>
<comment type="catalytic activity">
    <reaction evidence="1">
        <text>S-ubiquitinyl-[E2 ubiquitin-conjugating enzyme]-L-cysteine + [acceptor protein]-L-lysine = [E2 ubiquitin-conjugating enzyme]-L-cysteine + N(6)-ubiquitinyl-[acceptor protein]-L-lysine.</text>
        <dbReference type="EC" id="2.3.2.26"/>
    </reaction>
</comment>
<gene>
    <name evidence="19" type="primary">HERC4</name>
</gene>
<dbReference type="FunFam" id="3.30.2160.10:FF:000004">
    <property type="entry name" value="probable E3 ubiquitin-protein ligase HERC4 isoform X1"/>
    <property type="match status" value="1"/>
</dbReference>
<dbReference type="Gene3D" id="3.30.2410.10">
    <property type="entry name" value="Hect, E3 ligase catalytic domain"/>
    <property type="match status" value="1"/>
</dbReference>
<reference evidence="19" key="1">
    <citation type="submission" date="2025-08" db="UniProtKB">
        <authorList>
            <consortium name="RefSeq"/>
        </authorList>
    </citation>
    <scope>IDENTIFICATION</scope>
    <source>
        <tissue evidence="19">Kidney</tissue>
    </source>
</reference>
<evidence type="ECO:0000256" key="4">
    <source>
        <dbReference type="ARBA" id="ARBA00012485"/>
    </source>
</evidence>
<evidence type="ECO:0000256" key="16">
    <source>
        <dbReference type="PROSITE-ProRule" id="PRU00235"/>
    </source>
</evidence>
<dbReference type="Pfam" id="PF25390">
    <property type="entry name" value="WD40_RLD"/>
    <property type="match status" value="1"/>
</dbReference>
<feature type="repeat" description="RCC1" evidence="16">
    <location>
        <begin position="1"/>
        <end position="52"/>
    </location>
</feature>
<dbReference type="Proteomes" id="UP000515202">
    <property type="component" value="Unplaced"/>
</dbReference>
<dbReference type="FunFam" id="2.130.10.30:FF:000039">
    <property type="entry name" value="probable E3 ubiquitin-protein ligase HERC4 isoform X3"/>
    <property type="match status" value="1"/>
</dbReference>
<keyword evidence="18" id="KW-1185">Reference proteome</keyword>
<dbReference type="PROSITE" id="PS50237">
    <property type="entry name" value="HECT"/>
    <property type="match status" value="1"/>
</dbReference>
<evidence type="ECO:0000256" key="2">
    <source>
        <dbReference type="ARBA" id="ARBA00004514"/>
    </source>
</evidence>
<dbReference type="FunFam" id="2.130.10.30:FF:000014">
    <property type="entry name" value="probable E3 ubiquitin-protein ligase HERC4 isoform X1"/>
    <property type="match status" value="1"/>
</dbReference>
<dbReference type="InterPro" id="IPR035983">
    <property type="entry name" value="Hect_E3_ubiquitin_ligase"/>
</dbReference>
<protein>
    <recommendedName>
        <fullName evidence="12">Probable E3 ubiquitin-protein ligase HERC4</fullName>
        <ecNumber evidence="4">2.3.2.26</ecNumber>
    </recommendedName>
    <alternativeName>
        <fullName evidence="13">HECT domain and RCC1-like domain-containing protein 4</fullName>
    </alternativeName>
    <alternativeName>
        <fullName evidence="14">HECT-type E3 ubiquitin transferase HERC4</fullName>
    </alternativeName>
</protein>
<dbReference type="Pfam" id="PF00632">
    <property type="entry name" value="HECT"/>
    <property type="match status" value="1"/>
</dbReference>